<gene>
    <name evidence="1" type="ORF">H9928_12825</name>
</gene>
<dbReference type="Proteomes" id="UP000784286">
    <property type="component" value="Unassembled WGS sequence"/>
</dbReference>
<evidence type="ECO:0000313" key="2">
    <source>
        <dbReference type="Proteomes" id="UP000784286"/>
    </source>
</evidence>
<organism evidence="1 2">
    <name type="scientific">Candidatus Phocaeicola excrementipullorum</name>
    <dbReference type="NCBI Taxonomy" id="2838731"/>
    <lineage>
        <taxon>Bacteria</taxon>
        <taxon>Pseudomonadati</taxon>
        <taxon>Bacteroidota</taxon>
        <taxon>Bacteroidia</taxon>
        <taxon>Bacteroidales</taxon>
        <taxon>Bacteroidaceae</taxon>
        <taxon>Phocaeicola</taxon>
    </lineage>
</organism>
<dbReference type="AlphaFoldDB" id="A0A948TQF5"/>
<evidence type="ECO:0000313" key="1">
    <source>
        <dbReference type="EMBL" id="MBU3857391.1"/>
    </source>
</evidence>
<reference evidence="1" key="1">
    <citation type="journal article" date="2021" name="PeerJ">
        <title>Extensive microbial diversity within the chicken gut microbiome revealed by metagenomics and culture.</title>
        <authorList>
            <person name="Gilroy R."/>
            <person name="Ravi A."/>
            <person name="Getino M."/>
            <person name="Pursley I."/>
            <person name="Horton D.L."/>
            <person name="Alikhan N.F."/>
            <person name="Baker D."/>
            <person name="Gharbi K."/>
            <person name="Hall N."/>
            <person name="Watson M."/>
            <person name="Adriaenssens E.M."/>
            <person name="Foster-Nyarko E."/>
            <person name="Jarju S."/>
            <person name="Secka A."/>
            <person name="Antonio M."/>
            <person name="Oren A."/>
            <person name="Chaudhuri R.R."/>
            <person name="La Ragione R."/>
            <person name="Hildebrand F."/>
            <person name="Pallen M.J."/>
        </authorList>
    </citation>
    <scope>NUCLEOTIDE SEQUENCE</scope>
    <source>
        <strain evidence="1">8470</strain>
    </source>
</reference>
<dbReference type="EMBL" id="JAHLFJ010000119">
    <property type="protein sequence ID" value="MBU3857391.1"/>
    <property type="molecule type" value="Genomic_DNA"/>
</dbReference>
<accession>A0A948TQF5</accession>
<proteinExistence type="predicted"/>
<protein>
    <submittedName>
        <fullName evidence="1">Uncharacterized protein</fullName>
    </submittedName>
</protein>
<comment type="caution">
    <text evidence="1">The sequence shown here is derived from an EMBL/GenBank/DDBJ whole genome shotgun (WGS) entry which is preliminary data.</text>
</comment>
<reference evidence="1" key="2">
    <citation type="submission" date="2021-04" db="EMBL/GenBank/DDBJ databases">
        <authorList>
            <person name="Gilroy R."/>
        </authorList>
    </citation>
    <scope>NUCLEOTIDE SEQUENCE</scope>
    <source>
        <strain evidence="1">8470</strain>
    </source>
</reference>
<sequence length="93" mass="10717">MREFLLLNISNIRNEGQKYGYGEIGIKTTDSYLNKIVYNGNSLSLYLVRGTLSKTYDKSKKRYAHRVFGNIGNFQIARLDGIVGSRFHYIVTF</sequence>
<name>A0A948TQF5_9BACT</name>